<dbReference type="NCBIfam" id="NF037970">
    <property type="entry name" value="vanZ_1"/>
    <property type="match status" value="1"/>
</dbReference>
<dbReference type="OrthoDB" id="63581at2759"/>
<keyword evidence="4" id="KW-1185">Reference proteome</keyword>
<sequence length="200" mass="22077">MRVRKPFAAAFAVLMCASAYLGLAPATIPSYKQSDKALHTITFFLLTLCFYWILETSRRRAVHYTMLACTVGLAIGSEVAQGLLPNGREFDPYDIAANVLGSGGALLICSWYHKRMLERRRAAKTYNLVPGEDQEVDVELGEHVGREEQETGVIGGAEQTVTEQLDNWDENAEDWDDPDEDDVAGKKAGANGDIKKTSVY</sequence>
<evidence type="ECO:0000313" key="3">
    <source>
        <dbReference type="EMBL" id="KAG8629496.1"/>
    </source>
</evidence>
<feature type="transmembrane region" description="Helical" evidence="2">
    <location>
        <begin position="36"/>
        <end position="54"/>
    </location>
</feature>
<evidence type="ECO:0000256" key="2">
    <source>
        <dbReference type="SAM" id="Phobius"/>
    </source>
</evidence>
<evidence type="ECO:0008006" key="5">
    <source>
        <dbReference type="Google" id="ProtNLM"/>
    </source>
</evidence>
<organism evidence="3 4">
    <name type="scientific">Elsinoe batatas</name>
    <dbReference type="NCBI Taxonomy" id="2601811"/>
    <lineage>
        <taxon>Eukaryota</taxon>
        <taxon>Fungi</taxon>
        <taxon>Dikarya</taxon>
        <taxon>Ascomycota</taxon>
        <taxon>Pezizomycotina</taxon>
        <taxon>Dothideomycetes</taxon>
        <taxon>Dothideomycetidae</taxon>
        <taxon>Myriangiales</taxon>
        <taxon>Elsinoaceae</taxon>
        <taxon>Elsinoe</taxon>
    </lineage>
</organism>
<dbReference type="PANTHER" id="PTHR28008:SF1">
    <property type="entry name" value="DOMAIN PROTEIN, PUTATIVE (AFU_ORTHOLOGUE AFUA_3G10980)-RELATED"/>
    <property type="match status" value="1"/>
</dbReference>
<dbReference type="PANTHER" id="PTHR28008">
    <property type="entry name" value="DOMAIN PROTEIN, PUTATIVE (AFU_ORTHOLOGUE AFUA_3G10980)-RELATED"/>
    <property type="match status" value="1"/>
</dbReference>
<protein>
    <recommendedName>
        <fullName evidence="5">VanZ-like domain-containing protein</fullName>
    </recommendedName>
</protein>
<keyword evidence="2" id="KW-0472">Membrane</keyword>
<accession>A0A8K0L842</accession>
<keyword evidence="2" id="KW-0812">Transmembrane</keyword>
<proteinExistence type="predicted"/>
<dbReference type="EMBL" id="JAESVG020000003">
    <property type="protein sequence ID" value="KAG8629496.1"/>
    <property type="molecule type" value="Genomic_DNA"/>
</dbReference>
<feature type="compositionally biased region" description="Acidic residues" evidence="1">
    <location>
        <begin position="166"/>
        <end position="182"/>
    </location>
</feature>
<dbReference type="AlphaFoldDB" id="A0A8K0L842"/>
<gene>
    <name evidence="3" type="ORF">KVT40_003361</name>
</gene>
<name>A0A8K0L842_9PEZI</name>
<feature type="region of interest" description="Disordered" evidence="1">
    <location>
        <begin position="165"/>
        <end position="200"/>
    </location>
</feature>
<keyword evidence="2" id="KW-1133">Transmembrane helix</keyword>
<evidence type="ECO:0000313" key="4">
    <source>
        <dbReference type="Proteomes" id="UP000809789"/>
    </source>
</evidence>
<feature type="transmembrane region" description="Helical" evidence="2">
    <location>
        <begin position="61"/>
        <end position="83"/>
    </location>
</feature>
<dbReference type="Proteomes" id="UP000809789">
    <property type="component" value="Unassembled WGS sequence"/>
</dbReference>
<reference evidence="3" key="1">
    <citation type="submission" date="2021-07" db="EMBL/GenBank/DDBJ databases">
        <title>Elsinoe batatas strain:CRI-CJ2 Genome sequencing and assembly.</title>
        <authorList>
            <person name="Huang L."/>
        </authorList>
    </citation>
    <scope>NUCLEOTIDE SEQUENCE</scope>
    <source>
        <strain evidence="3">CRI-CJ2</strain>
    </source>
</reference>
<feature type="transmembrane region" description="Helical" evidence="2">
    <location>
        <begin position="95"/>
        <end position="112"/>
    </location>
</feature>
<evidence type="ECO:0000256" key="1">
    <source>
        <dbReference type="SAM" id="MobiDB-lite"/>
    </source>
</evidence>
<comment type="caution">
    <text evidence="3">The sequence shown here is derived from an EMBL/GenBank/DDBJ whole genome shotgun (WGS) entry which is preliminary data.</text>
</comment>